<protein>
    <submittedName>
        <fullName evidence="2">Uncharacterized protein</fullName>
    </submittedName>
</protein>
<evidence type="ECO:0000313" key="1">
    <source>
        <dbReference type="EMBL" id="KKL18241.1"/>
    </source>
</evidence>
<sequence>MNVCDECLTAIYDESPGRLIAAEQAQMAIEMGADIADHRCEQFDGGTPCYCSCYGGPSEKYDQRRG</sequence>
<evidence type="ECO:0000313" key="2">
    <source>
        <dbReference type="EMBL" id="KKL18264.1"/>
    </source>
</evidence>
<organism evidence="2">
    <name type="scientific">marine sediment metagenome</name>
    <dbReference type="NCBI Taxonomy" id="412755"/>
    <lineage>
        <taxon>unclassified sequences</taxon>
        <taxon>metagenomes</taxon>
        <taxon>ecological metagenomes</taxon>
    </lineage>
</organism>
<comment type="caution">
    <text evidence="2">The sequence shown here is derived from an EMBL/GenBank/DDBJ whole genome shotgun (WGS) entry which is preliminary data.</text>
</comment>
<dbReference type="EMBL" id="LAZR01038936">
    <property type="protein sequence ID" value="KKL18264.1"/>
    <property type="molecule type" value="Genomic_DNA"/>
</dbReference>
<dbReference type="AlphaFoldDB" id="A0A0F9B8M5"/>
<proteinExistence type="predicted"/>
<gene>
    <name evidence="2" type="ORF">LCGC14_2477230</name>
    <name evidence="1" type="ORF">LCGC14_2477520</name>
</gene>
<accession>A0A0F9B8M5</accession>
<name>A0A0F9B8M5_9ZZZZ</name>
<dbReference type="EMBL" id="LAZR01038945">
    <property type="protein sequence ID" value="KKL18241.1"/>
    <property type="molecule type" value="Genomic_DNA"/>
</dbReference>
<reference evidence="2" key="1">
    <citation type="journal article" date="2015" name="Nature">
        <title>Complex archaea that bridge the gap between prokaryotes and eukaryotes.</title>
        <authorList>
            <person name="Spang A."/>
            <person name="Saw J.H."/>
            <person name="Jorgensen S.L."/>
            <person name="Zaremba-Niedzwiedzka K."/>
            <person name="Martijn J."/>
            <person name="Lind A.E."/>
            <person name="van Eijk R."/>
            <person name="Schleper C."/>
            <person name="Guy L."/>
            <person name="Ettema T.J."/>
        </authorList>
    </citation>
    <scope>NUCLEOTIDE SEQUENCE</scope>
</reference>